<dbReference type="Gene3D" id="1.10.10.60">
    <property type="entry name" value="Homeodomain-like"/>
    <property type="match status" value="1"/>
</dbReference>
<dbReference type="VEuPathDB" id="FungiDB:H310_13160"/>
<dbReference type="AlphaFoldDB" id="A0A418AHU1"/>
<evidence type="ECO:0000259" key="3">
    <source>
        <dbReference type="PROSITE" id="PS51253"/>
    </source>
</evidence>
<dbReference type="Pfam" id="PF03221">
    <property type="entry name" value="HTH_Tnp_Tc5"/>
    <property type="match status" value="1"/>
</dbReference>
<proteinExistence type="predicted"/>
<feature type="region of interest" description="Disordered" evidence="2">
    <location>
        <begin position="1"/>
        <end position="21"/>
    </location>
</feature>
<evidence type="ECO:0000313" key="5">
    <source>
        <dbReference type="Proteomes" id="UP000285060"/>
    </source>
</evidence>
<sequence>MADNADTVIASRKSPGRPAFKYGRKTVPKFYKNKTVDYKHRLEAIIKRESTRKVHGWVSRREHIEAMANRTYTSRQKTARLRGIGTSLPREAEEQLTRRVHGMRKDGIPVTYAMLRLMALETAIDVGLTETEFMAGWHWIRGSKRRNNMTFRTKTCVGQDTNEDGARALEQFAERIRNVVVQHGIERI</sequence>
<comment type="caution">
    <text evidence="4">The sequence shown here is derived from an EMBL/GenBank/DDBJ whole genome shotgun (WGS) entry which is preliminary data.</text>
</comment>
<dbReference type="Proteomes" id="UP000285060">
    <property type="component" value="Unassembled WGS sequence"/>
</dbReference>
<evidence type="ECO:0000256" key="2">
    <source>
        <dbReference type="SAM" id="MobiDB-lite"/>
    </source>
</evidence>
<dbReference type="EMBL" id="QUSY01002224">
    <property type="protein sequence ID" value="RHY21971.1"/>
    <property type="molecule type" value="Genomic_DNA"/>
</dbReference>
<dbReference type="GO" id="GO:0003677">
    <property type="term" value="F:DNA binding"/>
    <property type="evidence" value="ECO:0007669"/>
    <property type="project" value="UniProtKB-KW"/>
</dbReference>
<gene>
    <name evidence="4" type="ORF">DYB32_009659</name>
</gene>
<keyword evidence="5" id="KW-1185">Reference proteome</keyword>
<dbReference type="PROSITE" id="PS51253">
    <property type="entry name" value="HTH_CENPB"/>
    <property type="match status" value="1"/>
</dbReference>
<feature type="domain" description="HTH CENPB-type" evidence="3">
    <location>
        <begin position="80"/>
        <end position="153"/>
    </location>
</feature>
<name>A0A418AHU1_9STRA</name>
<reference evidence="4 5" key="1">
    <citation type="submission" date="2018-08" db="EMBL/GenBank/DDBJ databases">
        <title>Aphanomyces genome sequencing and annotation.</title>
        <authorList>
            <person name="Minardi D."/>
            <person name="Oidtmann B."/>
            <person name="Van Der Giezen M."/>
            <person name="Studholme D.J."/>
        </authorList>
    </citation>
    <scope>NUCLEOTIDE SEQUENCE [LARGE SCALE GENOMIC DNA]</scope>
    <source>
        <strain evidence="4 5">NJM0002</strain>
    </source>
</reference>
<organism evidence="4 5">
    <name type="scientific">Aphanomyces invadans</name>
    <dbReference type="NCBI Taxonomy" id="157072"/>
    <lineage>
        <taxon>Eukaryota</taxon>
        <taxon>Sar</taxon>
        <taxon>Stramenopiles</taxon>
        <taxon>Oomycota</taxon>
        <taxon>Saprolegniomycetes</taxon>
        <taxon>Saprolegniales</taxon>
        <taxon>Verrucalvaceae</taxon>
        <taxon>Aphanomyces</taxon>
    </lineage>
</organism>
<protein>
    <recommendedName>
        <fullName evidence="3">HTH CENPB-type domain-containing protein</fullName>
    </recommendedName>
</protein>
<evidence type="ECO:0000313" key="4">
    <source>
        <dbReference type="EMBL" id="RHY21971.1"/>
    </source>
</evidence>
<keyword evidence="1" id="KW-0238">DNA-binding</keyword>
<accession>A0A418AHU1</accession>
<evidence type="ECO:0000256" key="1">
    <source>
        <dbReference type="ARBA" id="ARBA00023125"/>
    </source>
</evidence>
<dbReference type="InterPro" id="IPR006600">
    <property type="entry name" value="HTH_CenpB_DNA-bd_dom"/>
</dbReference>